<evidence type="ECO:0000256" key="4">
    <source>
        <dbReference type="ARBA" id="ARBA00022989"/>
    </source>
</evidence>
<dbReference type="Proteomes" id="UP001156140">
    <property type="component" value="Unassembled WGS sequence"/>
</dbReference>
<evidence type="ECO:0000256" key="2">
    <source>
        <dbReference type="ARBA" id="ARBA00007362"/>
    </source>
</evidence>
<feature type="domain" description="EamA" evidence="7">
    <location>
        <begin position="17"/>
        <end position="145"/>
    </location>
</feature>
<feature type="transmembrane region" description="Helical" evidence="6">
    <location>
        <begin position="164"/>
        <end position="182"/>
    </location>
</feature>
<feature type="domain" description="EamA" evidence="7">
    <location>
        <begin position="161"/>
        <end position="296"/>
    </location>
</feature>
<feature type="transmembrane region" description="Helical" evidence="6">
    <location>
        <begin position="42"/>
        <end position="62"/>
    </location>
</feature>
<gene>
    <name evidence="8" type="ORF">ML536_05665</name>
</gene>
<keyword evidence="4 6" id="KW-1133">Transmembrane helix</keyword>
<dbReference type="InterPro" id="IPR037185">
    <property type="entry name" value="EmrE-like"/>
</dbReference>
<name>A0AA41QM12_9HYPH</name>
<feature type="transmembrane region" description="Helical" evidence="6">
    <location>
        <begin position="254"/>
        <end position="274"/>
    </location>
</feature>
<evidence type="ECO:0000259" key="7">
    <source>
        <dbReference type="Pfam" id="PF00892"/>
    </source>
</evidence>
<dbReference type="EMBL" id="JALAZD010000001">
    <property type="protein sequence ID" value="MCI0126309.1"/>
    <property type="molecule type" value="Genomic_DNA"/>
</dbReference>
<evidence type="ECO:0000256" key="6">
    <source>
        <dbReference type="SAM" id="Phobius"/>
    </source>
</evidence>
<reference evidence="8" key="1">
    <citation type="submission" date="2022-03" db="EMBL/GenBank/DDBJ databases">
        <title>The complete genome sequence of a Methyloterrigena soli.</title>
        <authorList>
            <person name="Zi Z."/>
        </authorList>
    </citation>
    <scope>NUCLEOTIDE SEQUENCE</scope>
    <source>
        <strain evidence="8">M48</strain>
    </source>
</reference>
<sequence>MQIKAVRRPLDATAFGIMLVLCLCWGFQQVAIKLAAPDVTTVMQIAIRSGFTAVVLGIYLVAKDGLGQFRDGSLAPGIGIGVLFTLEFLFIAWALNYTYASHVSVFVYTSPIWAALGLHLRLPEERMSRFQWLGVLVAFIGVGIAFVGNGGVGGEASNVLFGDFLALLGGASWGFTTVVIRNSRISEAPAAKTLFYQVAVATILMLIIAVVTGATHVEFTPVAIASLGFQSVVVTLLTFLVWFWLLKRYLATRLGILSFMTPLFGVASAVIVLHDPIDPSFAIGALLVLAGIVIVNGGELFSRKAAA</sequence>
<feature type="transmembrane region" description="Helical" evidence="6">
    <location>
        <begin position="194"/>
        <end position="217"/>
    </location>
</feature>
<accession>A0AA41QM12</accession>
<feature type="transmembrane region" description="Helical" evidence="6">
    <location>
        <begin position="223"/>
        <end position="245"/>
    </location>
</feature>
<feature type="transmembrane region" description="Helical" evidence="6">
    <location>
        <begin position="280"/>
        <end position="301"/>
    </location>
</feature>
<dbReference type="InterPro" id="IPR050638">
    <property type="entry name" value="AA-Vitamin_Transporters"/>
</dbReference>
<feature type="transmembrane region" description="Helical" evidence="6">
    <location>
        <begin position="12"/>
        <end position="36"/>
    </location>
</feature>
<evidence type="ECO:0000313" key="9">
    <source>
        <dbReference type="Proteomes" id="UP001156140"/>
    </source>
</evidence>
<dbReference type="SUPFAM" id="SSF103481">
    <property type="entry name" value="Multidrug resistance efflux transporter EmrE"/>
    <property type="match status" value="2"/>
</dbReference>
<dbReference type="Pfam" id="PF00892">
    <property type="entry name" value="EamA"/>
    <property type="match status" value="2"/>
</dbReference>
<feature type="transmembrane region" description="Helical" evidence="6">
    <location>
        <begin position="132"/>
        <end position="152"/>
    </location>
</feature>
<dbReference type="PANTHER" id="PTHR32322:SF2">
    <property type="entry name" value="EAMA DOMAIN-CONTAINING PROTEIN"/>
    <property type="match status" value="1"/>
</dbReference>
<evidence type="ECO:0000313" key="8">
    <source>
        <dbReference type="EMBL" id="MCI0126309.1"/>
    </source>
</evidence>
<keyword evidence="9" id="KW-1185">Reference proteome</keyword>
<proteinExistence type="inferred from homology"/>
<keyword evidence="5 6" id="KW-0472">Membrane</keyword>
<comment type="similarity">
    <text evidence="2">Belongs to the EamA transporter family.</text>
</comment>
<feature type="transmembrane region" description="Helical" evidence="6">
    <location>
        <begin position="99"/>
        <end position="120"/>
    </location>
</feature>
<protein>
    <submittedName>
        <fullName evidence="8">DMT family transporter</fullName>
    </submittedName>
</protein>
<dbReference type="InterPro" id="IPR000620">
    <property type="entry name" value="EamA_dom"/>
</dbReference>
<feature type="transmembrane region" description="Helical" evidence="6">
    <location>
        <begin position="74"/>
        <end position="93"/>
    </location>
</feature>
<dbReference type="RefSeq" id="WP_281735237.1">
    <property type="nucleotide sequence ID" value="NZ_JAKETQ010000001.1"/>
</dbReference>
<evidence type="ECO:0000256" key="3">
    <source>
        <dbReference type="ARBA" id="ARBA00022692"/>
    </source>
</evidence>
<dbReference type="PANTHER" id="PTHR32322">
    <property type="entry name" value="INNER MEMBRANE TRANSPORTER"/>
    <property type="match status" value="1"/>
</dbReference>
<evidence type="ECO:0000256" key="1">
    <source>
        <dbReference type="ARBA" id="ARBA00004141"/>
    </source>
</evidence>
<dbReference type="AlphaFoldDB" id="A0AA41QM12"/>
<comment type="caution">
    <text evidence="8">The sequence shown here is derived from an EMBL/GenBank/DDBJ whole genome shotgun (WGS) entry which is preliminary data.</text>
</comment>
<organism evidence="8 9">
    <name type="scientific">Paradevosia shaoguanensis</name>
    <dbReference type="NCBI Taxonomy" id="1335043"/>
    <lineage>
        <taxon>Bacteria</taxon>
        <taxon>Pseudomonadati</taxon>
        <taxon>Pseudomonadota</taxon>
        <taxon>Alphaproteobacteria</taxon>
        <taxon>Hyphomicrobiales</taxon>
        <taxon>Devosiaceae</taxon>
        <taxon>Paradevosia</taxon>
    </lineage>
</organism>
<dbReference type="GO" id="GO:0016020">
    <property type="term" value="C:membrane"/>
    <property type="evidence" value="ECO:0007669"/>
    <property type="project" value="UniProtKB-SubCell"/>
</dbReference>
<keyword evidence="3 6" id="KW-0812">Transmembrane</keyword>
<comment type="subcellular location">
    <subcellularLocation>
        <location evidence="1">Membrane</location>
        <topology evidence="1">Multi-pass membrane protein</topology>
    </subcellularLocation>
</comment>
<evidence type="ECO:0000256" key="5">
    <source>
        <dbReference type="ARBA" id="ARBA00023136"/>
    </source>
</evidence>